<proteinExistence type="predicted"/>
<dbReference type="PANTHER" id="PTHR36112">
    <property type="entry name" value="RIBOSOMAL RNA SMALL SUBUNIT METHYLTRANSFERASE J"/>
    <property type="match status" value="1"/>
</dbReference>
<evidence type="ECO:0000256" key="1">
    <source>
        <dbReference type="SAM" id="MobiDB-lite"/>
    </source>
</evidence>
<evidence type="ECO:0000313" key="3">
    <source>
        <dbReference type="Proteomes" id="UP000693970"/>
    </source>
</evidence>
<dbReference type="AlphaFoldDB" id="A0A9K3LN11"/>
<gene>
    <name evidence="2" type="ORF">IV203_038698</name>
</gene>
<evidence type="ECO:0000313" key="2">
    <source>
        <dbReference type="EMBL" id="KAG7365494.1"/>
    </source>
</evidence>
<feature type="region of interest" description="Disordered" evidence="1">
    <location>
        <begin position="373"/>
        <end position="407"/>
    </location>
</feature>
<keyword evidence="2" id="KW-0489">Methyltransferase</keyword>
<sequence length="448" mass="50357">MVLSCCNNGKSDTESETLDCESSERPILTTKVQIHQTSLNNTIVHQNVCFLCEDDKNECDTNNWSKTLGLPVVPPSQWRSDPKYKFALRLVPYHNTMVALAIDTLSSNSNNSKNKNIKKRKQTDSSKSALFVELCPPLDSPMGRRVAAASADKSQDLLLKAVAPWKGNDDTNRSHEGATILDLTAGLGQDSLVLAMNGAKHVHMVERNPIVSAMLTDAFHRLELIAHSSSDPSLFPNTTETLEWQQRHSLAKRLISKLSLSSTTDSKEWLQQRQQRQRHNFLPNDTTIISSSKDIVVYLDPMFPPRRKSAAVKKGMAILHELLETQQTSSSSSCNNEQERLEEEAELFQLAWDVADLRVVVKRPLKAPPILTTNNNNYLIGKQSTTDSRTTNDPTRRQQLPTKPSYTIKGSINRWDVYVKNINNDDDDENDDDDNNMDQNKTNNDASK</sequence>
<feature type="compositionally biased region" description="Low complexity" evidence="1">
    <location>
        <begin position="437"/>
        <end position="448"/>
    </location>
</feature>
<dbReference type="Pfam" id="PF04445">
    <property type="entry name" value="SAM_MT"/>
    <property type="match status" value="2"/>
</dbReference>
<comment type="caution">
    <text evidence="2">The sequence shown here is derived from an EMBL/GenBank/DDBJ whole genome shotgun (WGS) entry which is preliminary data.</text>
</comment>
<dbReference type="GO" id="GO:0008990">
    <property type="term" value="F:rRNA (guanine-N2-)-methyltransferase activity"/>
    <property type="evidence" value="ECO:0007669"/>
    <property type="project" value="InterPro"/>
</dbReference>
<feature type="compositionally biased region" description="Acidic residues" evidence="1">
    <location>
        <begin position="424"/>
        <end position="436"/>
    </location>
</feature>
<dbReference type="OrthoDB" id="47189at2759"/>
<feature type="region of interest" description="Disordered" evidence="1">
    <location>
        <begin position="422"/>
        <end position="448"/>
    </location>
</feature>
<dbReference type="Proteomes" id="UP000693970">
    <property type="component" value="Unassembled WGS sequence"/>
</dbReference>
<protein>
    <submittedName>
        <fullName evidence="2">SAM-dependent methyltransferase</fullName>
    </submittedName>
</protein>
<dbReference type="EMBL" id="JAGRRH010000009">
    <property type="protein sequence ID" value="KAG7365494.1"/>
    <property type="molecule type" value="Genomic_DNA"/>
</dbReference>
<organism evidence="2 3">
    <name type="scientific">Nitzschia inconspicua</name>
    <dbReference type="NCBI Taxonomy" id="303405"/>
    <lineage>
        <taxon>Eukaryota</taxon>
        <taxon>Sar</taxon>
        <taxon>Stramenopiles</taxon>
        <taxon>Ochrophyta</taxon>
        <taxon>Bacillariophyta</taxon>
        <taxon>Bacillariophyceae</taxon>
        <taxon>Bacillariophycidae</taxon>
        <taxon>Bacillariales</taxon>
        <taxon>Bacillariaceae</taxon>
        <taxon>Nitzschia</taxon>
    </lineage>
</organism>
<dbReference type="InterPro" id="IPR007536">
    <property type="entry name" value="16SrRNA_methylTrfase_J"/>
</dbReference>
<keyword evidence="2" id="KW-0808">Transferase</keyword>
<dbReference type="PANTHER" id="PTHR36112:SF1">
    <property type="entry name" value="RIBOSOMAL RNA SMALL SUBUNIT METHYLTRANSFERASE J"/>
    <property type="match status" value="1"/>
</dbReference>
<reference evidence="2" key="2">
    <citation type="submission" date="2021-04" db="EMBL/GenBank/DDBJ databases">
        <authorList>
            <person name="Podell S."/>
        </authorList>
    </citation>
    <scope>NUCLEOTIDE SEQUENCE</scope>
    <source>
        <strain evidence="2">Hildebrandi</strain>
    </source>
</reference>
<name>A0A9K3LN11_9STRA</name>
<reference evidence="2" key="1">
    <citation type="journal article" date="2021" name="Sci. Rep.">
        <title>Diploid genomic architecture of Nitzschia inconspicua, an elite biomass production diatom.</title>
        <authorList>
            <person name="Oliver A."/>
            <person name="Podell S."/>
            <person name="Pinowska A."/>
            <person name="Traller J.C."/>
            <person name="Smith S.R."/>
            <person name="McClure R."/>
            <person name="Beliaev A."/>
            <person name="Bohutskyi P."/>
            <person name="Hill E.A."/>
            <person name="Rabines A."/>
            <person name="Zheng H."/>
            <person name="Allen L.Z."/>
            <person name="Kuo A."/>
            <person name="Grigoriev I.V."/>
            <person name="Allen A.E."/>
            <person name="Hazlebeck D."/>
            <person name="Allen E.E."/>
        </authorList>
    </citation>
    <scope>NUCLEOTIDE SEQUENCE</scope>
    <source>
        <strain evidence="2">Hildebrandi</strain>
    </source>
</reference>
<accession>A0A9K3LN11</accession>
<keyword evidence="3" id="KW-1185">Reference proteome</keyword>